<keyword evidence="8" id="KW-1185">Reference proteome</keyword>
<reference evidence="7" key="1">
    <citation type="submission" date="2017-04" db="EMBL/GenBank/DDBJ databases">
        <authorList>
            <person name="Criscuolo A."/>
        </authorList>
    </citation>
    <scope>NUCLEOTIDE SEQUENCE [LARGE SCALE GENOMIC DNA]</scope>
</reference>
<protein>
    <submittedName>
        <fullName evidence="4">DUF4872 domain-containing protein</fullName>
    </submittedName>
</protein>
<evidence type="ECO:0000259" key="3">
    <source>
        <dbReference type="Pfam" id="PF16169"/>
    </source>
</evidence>
<keyword evidence="5" id="KW-0614">Plasmid</keyword>
<gene>
    <name evidence="6" type="ORF">BACERE00191_01636</name>
    <name evidence="5" type="ORF">FPL01_01025</name>
    <name evidence="4" type="ORF">OWO78_21545</name>
</gene>
<evidence type="ECO:0000256" key="1">
    <source>
        <dbReference type="SAM" id="Phobius"/>
    </source>
</evidence>
<feature type="domain" description="DUF4872" evidence="3">
    <location>
        <begin position="156"/>
        <end position="323"/>
    </location>
</feature>
<dbReference type="Pfam" id="PF14399">
    <property type="entry name" value="BtrH_N"/>
    <property type="match status" value="1"/>
</dbReference>
<dbReference type="EMBL" id="JAPNPE010000011">
    <property type="protein sequence ID" value="MDK7393965.1"/>
    <property type="molecule type" value="Genomic_DNA"/>
</dbReference>
<dbReference type="InterPro" id="IPR026935">
    <property type="entry name" value="BtrH_N"/>
</dbReference>
<geneLocation type="plasmid" evidence="5 8">
    <name>unnamed1</name>
</geneLocation>
<keyword evidence="1" id="KW-0472">Membrane</keyword>
<evidence type="ECO:0000313" key="8">
    <source>
        <dbReference type="Proteomes" id="UP000464796"/>
    </source>
</evidence>
<dbReference type="Proteomes" id="UP000194499">
    <property type="component" value="Unassembled WGS sequence"/>
</dbReference>
<dbReference type="GeneID" id="69534789"/>
<evidence type="ECO:0000313" key="4">
    <source>
        <dbReference type="EMBL" id="MDK7393965.1"/>
    </source>
</evidence>
<keyword evidence="1" id="KW-1133">Transmembrane helix</keyword>
<feature type="domain" description="Butirosin biosynthesis protein H N-terminal" evidence="2">
    <location>
        <begin position="16"/>
        <end position="143"/>
    </location>
</feature>
<name>A0A6I6YVV8_9BACI</name>
<dbReference type="Proteomes" id="UP000464796">
    <property type="component" value="Plasmid unnamed1"/>
</dbReference>
<evidence type="ECO:0000313" key="7">
    <source>
        <dbReference type="Proteomes" id="UP000194499"/>
    </source>
</evidence>
<evidence type="ECO:0000259" key="2">
    <source>
        <dbReference type="Pfam" id="PF14399"/>
    </source>
</evidence>
<dbReference type="EMBL" id="FWZB01000033">
    <property type="protein sequence ID" value="SMD86573.1"/>
    <property type="molecule type" value="Genomic_DNA"/>
</dbReference>
<dbReference type="AlphaFoldDB" id="A0A6I6YVV8"/>
<feature type="transmembrane region" description="Helical" evidence="1">
    <location>
        <begin position="36"/>
        <end position="53"/>
    </location>
</feature>
<evidence type="ECO:0000313" key="5">
    <source>
        <dbReference type="EMBL" id="QHH87593.1"/>
    </source>
</evidence>
<dbReference type="Proteomes" id="UP001174229">
    <property type="component" value="Unassembled WGS sequence"/>
</dbReference>
<dbReference type="Pfam" id="PF16169">
    <property type="entry name" value="DUF4872"/>
    <property type="match status" value="1"/>
</dbReference>
<keyword evidence="1" id="KW-0812">Transmembrane</keyword>
<organism evidence="6 7">
    <name type="scientific">Bacillus pacificus</name>
    <dbReference type="NCBI Taxonomy" id="2026187"/>
    <lineage>
        <taxon>Bacteria</taxon>
        <taxon>Bacillati</taxon>
        <taxon>Bacillota</taxon>
        <taxon>Bacilli</taxon>
        <taxon>Bacillales</taxon>
        <taxon>Bacillaceae</taxon>
        <taxon>Bacillus</taxon>
        <taxon>Bacillus cereus group</taxon>
    </lineage>
</organism>
<evidence type="ECO:0000313" key="6">
    <source>
        <dbReference type="EMBL" id="SMD86573.1"/>
    </source>
</evidence>
<reference evidence="6" key="2">
    <citation type="submission" date="2017-04" db="EMBL/GenBank/DDBJ databases">
        <authorList>
            <person name="Afonso C.L."/>
            <person name="Miller P.J."/>
            <person name="Scott M.A."/>
            <person name="Spackman E."/>
            <person name="Goraichik I."/>
            <person name="Dimitrov K.M."/>
            <person name="Suarez D.L."/>
            <person name="Swayne D.E."/>
        </authorList>
    </citation>
    <scope>NUCLEOTIDE SEQUENCE [LARGE SCALE GENOMIC DNA]</scope>
    <source>
        <strain evidence="6">16-00191</strain>
    </source>
</reference>
<dbReference type="InterPro" id="IPR032369">
    <property type="entry name" value="DUF4872"/>
</dbReference>
<proteinExistence type="predicted"/>
<dbReference type="EMBL" id="CP041978">
    <property type="protein sequence ID" value="QHH87593.1"/>
    <property type="molecule type" value="Genomic_DNA"/>
</dbReference>
<reference evidence="4" key="4">
    <citation type="submission" date="2022-11" db="EMBL/GenBank/DDBJ databases">
        <title>WGS-based characterization of Bacillus cereus isolated from food &amp; feed additives.</title>
        <authorList>
            <person name="Bogaerts B."/>
            <person name="Fraiture M.-A."/>
            <person name="Roosens N.H.C."/>
            <person name="De Keersmaecker S.C.J."/>
            <person name="Vanneste K."/>
        </authorList>
    </citation>
    <scope>NUCLEOTIDE SEQUENCE</scope>
    <source>
        <strain evidence="4">74.2</strain>
    </source>
</reference>
<reference evidence="5 8" key="3">
    <citation type="submission" date="2019-07" db="EMBL/GenBank/DDBJ databases">
        <authorList>
            <person name="Yu W.S."/>
            <person name="Cheong H.-M."/>
            <person name="Choi Y."/>
            <person name="Hwang K.J."/>
            <person name="Jung K."/>
            <person name="Lee S."/>
            <person name="Choi C."/>
        </authorList>
    </citation>
    <scope>NUCLEOTIDE SEQUENCE [LARGE SCALE GENOMIC DNA]</scope>
    <source>
        <strain evidence="5 8">NCCP 15909</strain>
        <plasmid evidence="5 8">unnamed1</plasmid>
    </source>
</reference>
<sequence>MNTHIISDFPSLVGKHCSSTAIQEIMMYYKQPLSEAMIFGIGSGLFFSYFSFANNYPRLLITRTPYFENNFFNAINHNFKWYSGEVLNVDKIISFLENDIPILVISETGYLDFYGTKGGRNVAGHTFTILGFDIRKKTFLVSDFISSEYFSLSLIDLKKAINQAKVPYDRKNVWAPVYPFVIEDIREAMLKGMWKNANDMLQNQNDNYGILNIKKLSAEIPYWTELPEWEECCLHTYMMIEKIGSGGSGFRKLYTEFLIEASSYFKEIEQYSCINKMQKINKLYKLLGRKFFVTGRTKERKNLIEIQKCLEDIYLLEKEFWETISYIVNKTTSSKLILNSSN</sequence>
<dbReference type="RefSeq" id="WP_046648648.1">
    <property type="nucleotide sequence ID" value="NZ_CP086329.1"/>
</dbReference>
<accession>A0A6I6YVV8</accession>